<organism evidence="1 2">
    <name type="scientific">Arabidopsis thaliana x Arabidopsis arenosa</name>
    <dbReference type="NCBI Taxonomy" id="1240361"/>
    <lineage>
        <taxon>Eukaryota</taxon>
        <taxon>Viridiplantae</taxon>
        <taxon>Streptophyta</taxon>
        <taxon>Embryophyta</taxon>
        <taxon>Tracheophyta</taxon>
        <taxon>Spermatophyta</taxon>
        <taxon>Magnoliopsida</taxon>
        <taxon>eudicotyledons</taxon>
        <taxon>Gunneridae</taxon>
        <taxon>Pentapetalae</taxon>
        <taxon>rosids</taxon>
        <taxon>malvids</taxon>
        <taxon>Brassicales</taxon>
        <taxon>Brassicaceae</taxon>
        <taxon>Camelineae</taxon>
        <taxon>Arabidopsis</taxon>
    </lineage>
</organism>
<evidence type="ECO:0000313" key="1">
    <source>
        <dbReference type="EMBL" id="KAG7627013.1"/>
    </source>
</evidence>
<proteinExistence type="predicted"/>
<gene>
    <name evidence="1" type="ORF">ISN45_At03g031290</name>
</gene>
<dbReference type="AlphaFoldDB" id="A0A8T2EZK9"/>
<dbReference type="Proteomes" id="UP000694240">
    <property type="component" value="Chromosome 3"/>
</dbReference>
<protein>
    <submittedName>
        <fullName evidence="1">Uncharacterized protein</fullName>
    </submittedName>
</protein>
<accession>A0A8T2EZK9</accession>
<comment type="caution">
    <text evidence="1">The sequence shown here is derived from an EMBL/GenBank/DDBJ whole genome shotgun (WGS) entry which is preliminary data.</text>
</comment>
<sequence>FPPIFSLMRSVLKSLAFKASRAQCVVPVADLRVLHSCRNELRGEEILCLHS</sequence>
<reference evidence="1 2" key="1">
    <citation type="submission" date="2020-12" db="EMBL/GenBank/DDBJ databases">
        <title>Concerted genomic and epigenomic changes stabilize Arabidopsis allopolyploids.</title>
        <authorList>
            <person name="Chen Z."/>
        </authorList>
    </citation>
    <scope>NUCLEOTIDE SEQUENCE [LARGE SCALE GENOMIC DNA]</scope>
    <source>
        <strain evidence="1">Allo738</strain>
        <tissue evidence="1">Leaf</tissue>
    </source>
</reference>
<feature type="non-terminal residue" evidence="1">
    <location>
        <position position="1"/>
    </location>
</feature>
<name>A0A8T2EZK9_9BRAS</name>
<keyword evidence="2" id="KW-1185">Reference proteome</keyword>
<evidence type="ECO:0000313" key="2">
    <source>
        <dbReference type="Proteomes" id="UP000694240"/>
    </source>
</evidence>
<dbReference type="EMBL" id="JAEFBK010000003">
    <property type="protein sequence ID" value="KAG7627013.1"/>
    <property type="molecule type" value="Genomic_DNA"/>
</dbReference>